<dbReference type="PANTHER" id="PTHR43586:SF24">
    <property type="entry name" value="BLR4730 PROTEIN"/>
    <property type="match status" value="1"/>
</dbReference>
<keyword evidence="2" id="KW-0663">Pyridoxal phosphate</keyword>
<sequence>MTLDLSTLRADTPACANLAHFNNAGASLMPMPVYTAMTVHLAREQAVGGYEAQDEAAVAMADFYDAFAAMLNCDPLEIAFMESATRAWDAVFYALPLEPGDRVLVHRSTYSSNYLALLQLAQRKGLEIDLVPSDLHGQIDLDALPGLVRDSTKLILLTHCPSQSGLIQPAAAVGRFAKAHGLLYLLDACQSAGQMPLDVQAIGCDALTGTGRKFLRGPRGTGFLYMRRDLAEQLEPAMVDMQGAEWLAPDRYRLADGARRFETWERNVAGQIGLARAVRYALDVGLDAMAARVQTLAADLRTQLAAIPTVTVHDPGVQKSGIVTFSKSGVYVGAAKQTLRAQNINVSTVPQGSARLDMQERALPDMIRASVHAYNNAHDLARLVKAVRAL</sequence>
<comment type="caution">
    <text evidence="6">The sequence shown here is derived from an EMBL/GenBank/DDBJ whole genome shotgun (WGS) entry which is preliminary data.</text>
</comment>
<dbReference type="AlphaFoldDB" id="A0A8J3G2R4"/>
<dbReference type="Gene3D" id="3.40.640.10">
    <property type="entry name" value="Type I PLP-dependent aspartate aminotransferase-like (Major domain)"/>
    <property type="match status" value="1"/>
</dbReference>
<evidence type="ECO:0000256" key="3">
    <source>
        <dbReference type="RuleBase" id="RU004075"/>
    </source>
</evidence>
<name>A0A8J3G2R4_9PROT</name>
<evidence type="ECO:0000256" key="4">
    <source>
        <dbReference type="RuleBase" id="RU004504"/>
    </source>
</evidence>
<dbReference type="PANTHER" id="PTHR43586">
    <property type="entry name" value="CYSTEINE DESULFURASE"/>
    <property type="match status" value="1"/>
</dbReference>
<organism evidence="6 7">
    <name type="scientific">Algimonas arctica</name>
    <dbReference type="NCBI Taxonomy" id="1479486"/>
    <lineage>
        <taxon>Bacteria</taxon>
        <taxon>Pseudomonadati</taxon>
        <taxon>Pseudomonadota</taxon>
        <taxon>Alphaproteobacteria</taxon>
        <taxon>Maricaulales</taxon>
        <taxon>Robiginitomaculaceae</taxon>
        <taxon>Algimonas</taxon>
    </lineage>
</organism>
<reference evidence="6" key="2">
    <citation type="submission" date="2020-09" db="EMBL/GenBank/DDBJ databases">
        <authorList>
            <person name="Sun Q."/>
            <person name="Kim S."/>
        </authorList>
    </citation>
    <scope>NUCLEOTIDE SEQUENCE</scope>
    <source>
        <strain evidence="6">KCTC 32513</strain>
    </source>
</reference>
<dbReference type="InterPro" id="IPR000192">
    <property type="entry name" value="Aminotrans_V_dom"/>
</dbReference>
<keyword evidence="6" id="KW-0808">Transferase</keyword>
<evidence type="ECO:0000259" key="5">
    <source>
        <dbReference type="Pfam" id="PF00266"/>
    </source>
</evidence>
<evidence type="ECO:0000313" key="6">
    <source>
        <dbReference type="EMBL" id="GHA96051.1"/>
    </source>
</evidence>
<dbReference type="InterPro" id="IPR015422">
    <property type="entry name" value="PyrdxlP-dep_Trfase_small"/>
</dbReference>
<dbReference type="RefSeq" id="WP_189497761.1">
    <property type="nucleotide sequence ID" value="NZ_BMZH01000007.1"/>
</dbReference>
<protein>
    <submittedName>
        <fullName evidence="6">Aminotransferase class V</fullName>
    </submittedName>
</protein>
<keyword evidence="7" id="KW-1185">Reference proteome</keyword>
<dbReference type="InterPro" id="IPR015421">
    <property type="entry name" value="PyrdxlP-dep_Trfase_major"/>
</dbReference>
<evidence type="ECO:0000256" key="2">
    <source>
        <dbReference type="ARBA" id="ARBA00022898"/>
    </source>
</evidence>
<evidence type="ECO:0000256" key="1">
    <source>
        <dbReference type="ARBA" id="ARBA00001933"/>
    </source>
</evidence>
<dbReference type="SUPFAM" id="SSF53383">
    <property type="entry name" value="PLP-dependent transferases"/>
    <property type="match status" value="1"/>
</dbReference>
<evidence type="ECO:0000313" key="7">
    <source>
        <dbReference type="Proteomes" id="UP000634004"/>
    </source>
</evidence>
<accession>A0A8J3G2R4</accession>
<dbReference type="InterPro" id="IPR020578">
    <property type="entry name" value="Aminotrans_V_PyrdxlP_BS"/>
</dbReference>
<dbReference type="GO" id="GO:0008483">
    <property type="term" value="F:transaminase activity"/>
    <property type="evidence" value="ECO:0007669"/>
    <property type="project" value="UniProtKB-KW"/>
</dbReference>
<reference evidence="6" key="1">
    <citation type="journal article" date="2014" name="Int. J. Syst. Evol. Microbiol.">
        <title>Complete genome sequence of Corynebacterium casei LMG S-19264T (=DSM 44701T), isolated from a smear-ripened cheese.</title>
        <authorList>
            <consortium name="US DOE Joint Genome Institute (JGI-PGF)"/>
            <person name="Walter F."/>
            <person name="Albersmeier A."/>
            <person name="Kalinowski J."/>
            <person name="Ruckert C."/>
        </authorList>
    </citation>
    <scope>NUCLEOTIDE SEQUENCE</scope>
    <source>
        <strain evidence="6">KCTC 32513</strain>
    </source>
</reference>
<gene>
    <name evidence="6" type="ORF">GCM10009069_18730</name>
</gene>
<feature type="domain" description="Aminotransferase class V" evidence="5">
    <location>
        <begin position="21"/>
        <end position="383"/>
    </location>
</feature>
<dbReference type="InterPro" id="IPR015424">
    <property type="entry name" value="PyrdxlP-dep_Trfase"/>
</dbReference>
<comment type="similarity">
    <text evidence="3">Belongs to the class-V pyridoxal-phosphate-dependent aminotransferase family.</text>
</comment>
<comment type="cofactor">
    <cofactor evidence="1 4">
        <name>pyridoxal 5'-phosphate</name>
        <dbReference type="ChEBI" id="CHEBI:597326"/>
    </cofactor>
</comment>
<keyword evidence="6" id="KW-0032">Aminotransferase</keyword>
<dbReference type="Gene3D" id="3.90.1150.10">
    <property type="entry name" value="Aspartate Aminotransferase, domain 1"/>
    <property type="match status" value="1"/>
</dbReference>
<dbReference type="Pfam" id="PF00266">
    <property type="entry name" value="Aminotran_5"/>
    <property type="match status" value="1"/>
</dbReference>
<proteinExistence type="inferred from homology"/>
<dbReference type="Proteomes" id="UP000634004">
    <property type="component" value="Unassembled WGS sequence"/>
</dbReference>
<dbReference type="PROSITE" id="PS00595">
    <property type="entry name" value="AA_TRANSFER_CLASS_5"/>
    <property type="match status" value="1"/>
</dbReference>
<dbReference type="EMBL" id="BMZH01000007">
    <property type="protein sequence ID" value="GHA96051.1"/>
    <property type="molecule type" value="Genomic_DNA"/>
</dbReference>